<dbReference type="InterPro" id="IPR029044">
    <property type="entry name" value="Nucleotide-diphossugar_trans"/>
</dbReference>
<evidence type="ECO:0000313" key="1">
    <source>
        <dbReference type="EMBL" id="GAK75208.1"/>
    </source>
</evidence>
<dbReference type="AlphaFoldDB" id="A0A081D8G2"/>
<dbReference type="InterPro" id="IPR018641">
    <property type="entry name" value="Trfase_1_rSAM/seldom-assoc"/>
</dbReference>
<reference evidence="1 2" key="1">
    <citation type="journal article" date="2014" name="Genome Announc.">
        <title>Draft Genome Sequences of Marine Flavobacterium Nonlabens Strains NR17, NR24, NR27, NR32, NR33, and Ara13.</title>
        <authorList>
            <person name="Nakanishi M."/>
            <person name="Meirelles P."/>
            <person name="Suzuki R."/>
            <person name="Takatani N."/>
            <person name="Mino S."/>
            <person name="Suda W."/>
            <person name="Oshima K."/>
            <person name="Hattori M."/>
            <person name="Ohkuma M."/>
            <person name="Hosokawa M."/>
            <person name="Miyashita K."/>
            <person name="Thompson F.L."/>
            <person name="Niwa A."/>
            <person name="Sawabe T."/>
            <person name="Sawabe T."/>
        </authorList>
    </citation>
    <scope>NUCLEOTIDE SEQUENCE [LARGE SCALE GENOMIC DNA]</scope>
    <source>
        <strain evidence="2">JCM19296</strain>
    </source>
</reference>
<dbReference type="Proteomes" id="UP000028980">
    <property type="component" value="Unassembled WGS sequence"/>
</dbReference>
<dbReference type="SUPFAM" id="SSF53448">
    <property type="entry name" value="Nucleotide-diphospho-sugar transferases"/>
    <property type="match status" value="1"/>
</dbReference>
<evidence type="ECO:0000313" key="2">
    <source>
        <dbReference type="Proteomes" id="UP000028980"/>
    </source>
</evidence>
<dbReference type="Gene3D" id="3.90.550.10">
    <property type="entry name" value="Spore Coat Polysaccharide Biosynthesis Protein SpsA, Chain A"/>
    <property type="match status" value="1"/>
</dbReference>
<dbReference type="PANTHER" id="PTHR36529:SF1">
    <property type="entry name" value="GLYCOSYLTRANSFERASE"/>
    <property type="match status" value="1"/>
</dbReference>
<gene>
    <name evidence="1" type="ORF">JCM19296_786</name>
</gene>
<dbReference type="GO" id="GO:0016740">
    <property type="term" value="F:transferase activity"/>
    <property type="evidence" value="ECO:0007669"/>
    <property type="project" value="UniProtKB-KW"/>
</dbReference>
<protein>
    <submittedName>
        <fullName evidence="1">Glycosyltransferase</fullName>
    </submittedName>
</protein>
<organism evidence="1 2">
    <name type="scientific">Nonlabens ulvanivorans</name>
    <name type="common">Persicivirga ulvanivorans</name>
    <dbReference type="NCBI Taxonomy" id="906888"/>
    <lineage>
        <taxon>Bacteria</taxon>
        <taxon>Pseudomonadati</taxon>
        <taxon>Bacteroidota</taxon>
        <taxon>Flavobacteriia</taxon>
        <taxon>Flavobacteriales</taxon>
        <taxon>Flavobacteriaceae</taxon>
        <taxon>Nonlabens</taxon>
    </lineage>
</organism>
<accession>A0A081D8G2</accession>
<comment type="caution">
    <text evidence="1">The sequence shown here is derived from an EMBL/GenBank/DDBJ whole genome shotgun (WGS) entry which is preliminary data.</text>
</comment>
<proteinExistence type="predicted"/>
<name>A0A081D8G2_NONUL</name>
<sequence>MIDNHSQTAILLFAQSARVDAISKALVDVAVMDVLNNHVLNTVRNSGLDYYHFTEKEQRGDSFGLRFKNSIEDVFKLGYTSVICIGNDTPLLSVDLIHKAANSLINGNSVLGKSQDGGLYLIGLNHSQFDAENFEILPWQSDQLSNCFQQYLKRYKGQITILKTLQDIDSTADLYHFLAGKDARSLIIALLLNSFRVSVITTSNLLFTINRCFFFNLQIKLARSYSGLRFLLP</sequence>
<dbReference type="PANTHER" id="PTHR36529">
    <property type="entry name" value="SLL1095 PROTEIN"/>
    <property type="match status" value="1"/>
</dbReference>
<dbReference type="Pfam" id="PF09837">
    <property type="entry name" value="DUF2064"/>
    <property type="match status" value="1"/>
</dbReference>
<dbReference type="EMBL" id="BBLG01000001">
    <property type="protein sequence ID" value="GAK75208.1"/>
    <property type="molecule type" value="Genomic_DNA"/>
</dbReference>
<keyword evidence="1" id="KW-0808">Transferase</keyword>